<evidence type="ECO:0000256" key="2">
    <source>
        <dbReference type="ARBA" id="ARBA00022679"/>
    </source>
</evidence>
<dbReference type="Proteomes" id="UP000326396">
    <property type="component" value="Linkage Group LG4"/>
</dbReference>
<name>A0A5N6MVK4_9ASTR</name>
<protein>
    <recommendedName>
        <fullName evidence="5">Glycosyltransferase</fullName>
        <ecNumber evidence="5">2.4.1.-</ecNumber>
    </recommendedName>
</protein>
<evidence type="ECO:0000256" key="5">
    <source>
        <dbReference type="RuleBase" id="RU362057"/>
    </source>
</evidence>
<gene>
    <name evidence="6" type="ORF">E3N88_26767</name>
</gene>
<comment type="function">
    <text evidence="3">May glycosylate diterpenes or flavonols in leaves.</text>
</comment>
<comment type="similarity">
    <text evidence="1 4">Belongs to the UDP-glycosyltransferase family.</text>
</comment>
<accession>A0A5N6MVK4</accession>
<dbReference type="EC" id="2.4.1.-" evidence="5"/>
<dbReference type="PROSITE" id="PS00375">
    <property type="entry name" value="UDPGT"/>
    <property type="match status" value="1"/>
</dbReference>
<evidence type="ECO:0000313" key="7">
    <source>
        <dbReference type="Proteomes" id="UP000326396"/>
    </source>
</evidence>
<dbReference type="InterPro" id="IPR050481">
    <property type="entry name" value="UDP-glycosyltransf_plant"/>
</dbReference>
<dbReference type="OrthoDB" id="5835829at2759"/>
<evidence type="ECO:0000313" key="6">
    <source>
        <dbReference type="EMBL" id="KAD4178176.1"/>
    </source>
</evidence>
<comment type="caution">
    <text evidence="6">The sequence shown here is derived from an EMBL/GenBank/DDBJ whole genome shotgun (WGS) entry which is preliminary data.</text>
</comment>
<dbReference type="AlphaFoldDB" id="A0A5N6MVK4"/>
<proteinExistence type="inferred from homology"/>
<reference evidence="6 7" key="1">
    <citation type="submission" date="2019-05" db="EMBL/GenBank/DDBJ databases">
        <title>Mikania micrantha, genome provides insights into the molecular mechanism of rapid growth.</title>
        <authorList>
            <person name="Liu B."/>
        </authorList>
    </citation>
    <scope>NUCLEOTIDE SEQUENCE [LARGE SCALE GENOMIC DNA]</scope>
    <source>
        <strain evidence="6">NLD-2019</strain>
        <tissue evidence="6">Leaf</tissue>
    </source>
</reference>
<dbReference type="PANTHER" id="PTHR48048">
    <property type="entry name" value="GLYCOSYLTRANSFERASE"/>
    <property type="match status" value="1"/>
</dbReference>
<dbReference type="Gene3D" id="3.40.50.2000">
    <property type="entry name" value="Glycogen Phosphorylase B"/>
    <property type="match status" value="2"/>
</dbReference>
<sequence>MTSTKMSKHLDMPVHKQDKFIQTIHELIKTKMANTVAELVFIPAPGVGHIMSTIEIARLFVNRDQRLSVTVLIIKPPGLISGSTVPTYFESLSKNTTMDRISFVELPQDEIPPRSDTKGPLASFDEFVNSHCKYVRSIVAHMTRKPGSARVAGFVVDMFCTCMIDVANEFNVPTYVFYTSNAAFLGFKFHILTLCNDQNQDYVIKLGHSDSDIRVPTFVKPVPTKVFPIVMQSRESLDFVLSSARRLREVKAIMVNSFMELETHAFESLSSNNTIPPVYPVGPILNLEGVSGTRKPSDDDIIRWLDDQPSSSVVFLCFGSMGSFDKVQVKEIACALEQSGHRFVWSLRQPASDHKSHVTRDHEDPGVVLPKRFLERTARTGKVIGWAPQVAVLAHPAVGGFVSHCGWNSLLESVWFGVPVAVWPMYAEQQINAFEMVVELGLAIEIKLDYKRDLLINPLMAETDTVTADNIEQGIRQVMEDALMRMKVKRMSEMSRSTVVEGGSSYASFGSLIQDFIRNVS</sequence>
<dbReference type="EMBL" id="SZYD01000014">
    <property type="protein sequence ID" value="KAD4178176.1"/>
    <property type="molecule type" value="Genomic_DNA"/>
</dbReference>
<dbReference type="SUPFAM" id="SSF53756">
    <property type="entry name" value="UDP-Glycosyltransferase/glycogen phosphorylase"/>
    <property type="match status" value="1"/>
</dbReference>
<evidence type="ECO:0000256" key="3">
    <source>
        <dbReference type="ARBA" id="ARBA00053747"/>
    </source>
</evidence>
<dbReference type="GO" id="GO:0035251">
    <property type="term" value="F:UDP-glucosyltransferase activity"/>
    <property type="evidence" value="ECO:0007669"/>
    <property type="project" value="InterPro"/>
</dbReference>
<evidence type="ECO:0000256" key="1">
    <source>
        <dbReference type="ARBA" id="ARBA00009995"/>
    </source>
</evidence>
<keyword evidence="4" id="KW-0328">Glycosyltransferase</keyword>
<keyword evidence="2 4" id="KW-0808">Transferase</keyword>
<dbReference type="FunFam" id="3.40.50.2000:FF:000056">
    <property type="entry name" value="Glycosyltransferase"/>
    <property type="match status" value="1"/>
</dbReference>
<keyword evidence="7" id="KW-1185">Reference proteome</keyword>
<dbReference type="Pfam" id="PF00201">
    <property type="entry name" value="UDPGT"/>
    <property type="match status" value="1"/>
</dbReference>
<dbReference type="InterPro" id="IPR002213">
    <property type="entry name" value="UDP_glucos_trans"/>
</dbReference>
<dbReference type="InterPro" id="IPR035595">
    <property type="entry name" value="UDP_glycos_trans_CS"/>
</dbReference>
<dbReference type="CDD" id="cd03784">
    <property type="entry name" value="GT1_Gtf-like"/>
    <property type="match status" value="1"/>
</dbReference>
<evidence type="ECO:0000256" key="4">
    <source>
        <dbReference type="RuleBase" id="RU003718"/>
    </source>
</evidence>
<dbReference type="PANTHER" id="PTHR48048:SF45">
    <property type="entry name" value="GLYCOSYLTRANSFERASE"/>
    <property type="match status" value="1"/>
</dbReference>
<organism evidence="6 7">
    <name type="scientific">Mikania micrantha</name>
    <name type="common">bitter vine</name>
    <dbReference type="NCBI Taxonomy" id="192012"/>
    <lineage>
        <taxon>Eukaryota</taxon>
        <taxon>Viridiplantae</taxon>
        <taxon>Streptophyta</taxon>
        <taxon>Embryophyta</taxon>
        <taxon>Tracheophyta</taxon>
        <taxon>Spermatophyta</taxon>
        <taxon>Magnoliopsida</taxon>
        <taxon>eudicotyledons</taxon>
        <taxon>Gunneridae</taxon>
        <taxon>Pentapetalae</taxon>
        <taxon>asterids</taxon>
        <taxon>campanulids</taxon>
        <taxon>Asterales</taxon>
        <taxon>Asteraceae</taxon>
        <taxon>Asteroideae</taxon>
        <taxon>Heliantheae alliance</taxon>
        <taxon>Eupatorieae</taxon>
        <taxon>Mikania</taxon>
    </lineage>
</organism>